<evidence type="ECO:0000313" key="7">
    <source>
        <dbReference type="Proteomes" id="UP000886998"/>
    </source>
</evidence>
<comment type="subcellular location">
    <subcellularLocation>
        <location evidence="1">Nucleus</location>
    </subcellularLocation>
</comment>
<dbReference type="EMBL" id="BMAV01006648">
    <property type="protein sequence ID" value="GFY48743.1"/>
    <property type="molecule type" value="Genomic_DNA"/>
</dbReference>
<dbReference type="InterPro" id="IPR001232">
    <property type="entry name" value="SKP1-like"/>
</dbReference>
<evidence type="ECO:0000256" key="4">
    <source>
        <dbReference type="ARBA" id="ARBA00023242"/>
    </source>
</evidence>
<dbReference type="Proteomes" id="UP000886998">
    <property type="component" value="Unassembled WGS sequence"/>
</dbReference>
<dbReference type="SUPFAM" id="SSF56672">
    <property type="entry name" value="DNA/RNA polymerases"/>
    <property type="match status" value="1"/>
</dbReference>
<feature type="domain" description="Reverse transcriptase" evidence="5">
    <location>
        <begin position="1"/>
        <end position="88"/>
    </location>
</feature>
<dbReference type="GO" id="GO:0005634">
    <property type="term" value="C:nucleus"/>
    <property type="evidence" value="ECO:0007669"/>
    <property type="project" value="UniProtKB-SubCell"/>
</dbReference>
<dbReference type="InterPro" id="IPR051320">
    <property type="entry name" value="Viral_Replic_Matur_Polypro"/>
</dbReference>
<dbReference type="PROSITE" id="PS50878">
    <property type="entry name" value="RT_POL"/>
    <property type="match status" value="1"/>
</dbReference>
<dbReference type="Gene3D" id="3.30.710.10">
    <property type="entry name" value="Potassium Channel Kv1.1, Chain A"/>
    <property type="match status" value="1"/>
</dbReference>
<sequence length="302" mass="34359">MVNFSSLKCLSDSPHALQRFINTVFRDLIVQGIVLPYMDDIVILAKNESEAIDRLKKVLKVSSDYGLEINFGKCQFLHRKIEFLGHIIESNKLFPSLSKTKSVVHYPEPKTTKEVQRFLGLTGYFRKFIPAYSVIAKPLSDLLRKDTPFNFDVKQKASFDEVKRLLCQKPVLGIYRQNCETEIHTDAFAMADAQPVYGGHIGPGSMYVKIISSDSHEFFIKREHVITAHAVPHLLAVPELENDPDNENILELKDLSSLVIQKVCQYFAYKAQYFDGPPEIPNFDVDLEIALELLMAANFLDC</sequence>
<name>A0A8X6X7Y9_9ARAC</name>
<reference evidence="6" key="1">
    <citation type="submission" date="2020-08" db="EMBL/GenBank/DDBJ databases">
        <title>Multicomponent nature underlies the extraordinary mechanical properties of spider dragline silk.</title>
        <authorList>
            <person name="Kono N."/>
            <person name="Nakamura H."/>
            <person name="Mori M."/>
            <person name="Yoshida Y."/>
            <person name="Ohtoshi R."/>
            <person name="Malay A.D."/>
            <person name="Moran D.A.P."/>
            <person name="Tomita M."/>
            <person name="Numata K."/>
            <person name="Arakawa K."/>
        </authorList>
    </citation>
    <scope>NUCLEOTIDE SEQUENCE</scope>
</reference>
<organism evidence="6 7">
    <name type="scientific">Trichonephila inaurata madagascariensis</name>
    <dbReference type="NCBI Taxonomy" id="2747483"/>
    <lineage>
        <taxon>Eukaryota</taxon>
        <taxon>Metazoa</taxon>
        <taxon>Ecdysozoa</taxon>
        <taxon>Arthropoda</taxon>
        <taxon>Chelicerata</taxon>
        <taxon>Arachnida</taxon>
        <taxon>Araneae</taxon>
        <taxon>Araneomorphae</taxon>
        <taxon>Entelegynae</taxon>
        <taxon>Araneoidea</taxon>
        <taxon>Nephilidae</taxon>
        <taxon>Trichonephila</taxon>
        <taxon>Trichonephila inaurata</taxon>
    </lineage>
</organism>
<gene>
    <name evidence="6" type="primary">pol</name>
    <name evidence="6" type="ORF">TNIN_63141</name>
</gene>
<dbReference type="GO" id="GO:0071897">
    <property type="term" value="P:DNA biosynthetic process"/>
    <property type="evidence" value="ECO:0007669"/>
    <property type="project" value="UniProtKB-ARBA"/>
</dbReference>
<dbReference type="CDD" id="cd18321">
    <property type="entry name" value="BTB_POZ_EloC"/>
    <property type="match status" value="1"/>
</dbReference>
<dbReference type="InterPro" id="IPR000477">
    <property type="entry name" value="RT_dom"/>
</dbReference>
<evidence type="ECO:0000259" key="5">
    <source>
        <dbReference type="PROSITE" id="PS50878"/>
    </source>
</evidence>
<dbReference type="PANTHER" id="PTHR33064:SF37">
    <property type="entry name" value="RIBONUCLEASE H"/>
    <property type="match status" value="1"/>
</dbReference>
<dbReference type="FunFam" id="3.30.70.270:FF:000026">
    <property type="entry name" value="Transposon Ty3-G Gag-Pol polyprotein"/>
    <property type="match status" value="1"/>
</dbReference>
<dbReference type="Pfam" id="PF00078">
    <property type="entry name" value="RVT_1"/>
    <property type="match status" value="1"/>
</dbReference>
<dbReference type="InterPro" id="IPR043502">
    <property type="entry name" value="DNA/RNA_pol_sf"/>
</dbReference>
<dbReference type="GO" id="GO:0006511">
    <property type="term" value="P:ubiquitin-dependent protein catabolic process"/>
    <property type="evidence" value="ECO:0007669"/>
    <property type="project" value="InterPro"/>
</dbReference>
<accession>A0A8X6X7Y9</accession>
<evidence type="ECO:0000256" key="3">
    <source>
        <dbReference type="ARBA" id="ARBA00021347"/>
    </source>
</evidence>
<dbReference type="Gene3D" id="3.30.70.270">
    <property type="match status" value="2"/>
</dbReference>
<dbReference type="SMART" id="SM00512">
    <property type="entry name" value="Skp1"/>
    <property type="match status" value="1"/>
</dbReference>
<protein>
    <recommendedName>
        <fullName evidence="3">Elongin-C</fullName>
    </recommendedName>
</protein>
<keyword evidence="4" id="KW-0539">Nucleus</keyword>
<comment type="caution">
    <text evidence="6">The sequence shown here is derived from an EMBL/GenBank/DDBJ whole genome shotgun (WGS) entry which is preliminary data.</text>
</comment>
<evidence type="ECO:0000256" key="1">
    <source>
        <dbReference type="ARBA" id="ARBA00004123"/>
    </source>
</evidence>
<dbReference type="InterPro" id="IPR043128">
    <property type="entry name" value="Rev_trsase/Diguanyl_cyclase"/>
</dbReference>
<keyword evidence="7" id="KW-1185">Reference proteome</keyword>
<dbReference type="SUPFAM" id="SSF54695">
    <property type="entry name" value="POZ domain"/>
    <property type="match status" value="1"/>
</dbReference>
<dbReference type="OrthoDB" id="249087at2759"/>
<dbReference type="PANTHER" id="PTHR33064">
    <property type="entry name" value="POL PROTEIN"/>
    <property type="match status" value="1"/>
</dbReference>
<dbReference type="AlphaFoldDB" id="A0A8X6X7Y9"/>
<dbReference type="FunFam" id="3.30.710.10:FF:000035">
    <property type="entry name" value="Elongin C transcription elongation factor"/>
    <property type="match status" value="1"/>
</dbReference>
<proteinExistence type="inferred from homology"/>
<dbReference type="InterPro" id="IPR011333">
    <property type="entry name" value="SKP1/BTB/POZ_sf"/>
</dbReference>
<comment type="similarity">
    <text evidence="2">Belongs to the SKP1 family.</text>
</comment>
<evidence type="ECO:0000256" key="2">
    <source>
        <dbReference type="ARBA" id="ARBA00009993"/>
    </source>
</evidence>
<evidence type="ECO:0000313" key="6">
    <source>
        <dbReference type="EMBL" id="GFY48743.1"/>
    </source>
</evidence>